<feature type="compositionally biased region" description="Low complexity" evidence="3">
    <location>
        <begin position="538"/>
        <end position="554"/>
    </location>
</feature>
<dbReference type="Pfam" id="PF03366">
    <property type="entry name" value="YEATS"/>
    <property type="match status" value="1"/>
</dbReference>
<feature type="compositionally biased region" description="Low complexity" evidence="3">
    <location>
        <begin position="631"/>
        <end position="658"/>
    </location>
</feature>
<dbReference type="VEuPathDB" id="VectorBase:GPPI019693"/>
<keyword evidence="6" id="KW-1185">Reference proteome</keyword>
<organism evidence="5 6">
    <name type="scientific">Glossina palpalis gambiensis</name>
    <dbReference type="NCBI Taxonomy" id="67801"/>
    <lineage>
        <taxon>Eukaryota</taxon>
        <taxon>Metazoa</taxon>
        <taxon>Ecdysozoa</taxon>
        <taxon>Arthropoda</taxon>
        <taxon>Hexapoda</taxon>
        <taxon>Insecta</taxon>
        <taxon>Pterygota</taxon>
        <taxon>Neoptera</taxon>
        <taxon>Endopterygota</taxon>
        <taxon>Diptera</taxon>
        <taxon>Brachycera</taxon>
        <taxon>Muscomorpha</taxon>
        <taxon>Hippoboscoidea</taxon>
        <taxon>Glossinidae</taxon>
        <taxon>Glossina</taxon>
    </lineage>
</organism>
<feature type="compositionally biased region" description="Basic and acidic residues" evidence="3">
    <location>
        <begin position="662"/>
        <end position="684"/>
    </location>
</feature>
<dbReference type="InterPro" id="IPR055129">
    <property type="entry name" value="YEATS_dom"/>
</dbReference>
<comment type="subcellular location">
    <subcellularLocation>
        <location evidence="2">Nucleus</location>
    </subcellularLocation>
</comment>
<dbReference type="CDD" id="cd16906">
    <property type="entry name" value="YEATS_AF-9_like"/>
    <property type="match status" value="1"/>
</dbReference>
<dbReference type="GO" id="GO:0008023">
    <property type="term" value="C:transcription elongation factor complex"/>
    <property type="evidence" value="ECO:0007669"/>
    <property type="project" value="TreeGrafter"/>
</dbReference>
<dbReference type="PANTHER" id="PTHR47827">
    <property type="entry name" value="AHD DOMAIN-CONTAINING PROTEIN"/>
    <property type="match status" value="1"/>
</dbReference>
<dbReference type="Pfam" id="PF17793">
    <property type="entry name" value="AHD"/>
    <property type="match status" value="1"/>
</dbReference>
<feature type="compositionally biased region" description="Basic and acidic residues" evidence="3">
    <location>
        <begin position="804"/>
        <end position="819"/>
    </location>
</feature>
<feature type="compositionally biased region" description="Basic and acidic residues" evidence="3">
    <location>
        <begin position="487"/>
        <end position="505"/>
    </location>
</feature>
<feature type="compositionally biased region" description="Low complexity" evidence="3">
    <location>
        <begin position="471"/>
        <end position="480"/>
    </location>
</feature>
<name>A0A1B0B5N6_9MUSC</name>
<evidence type="ECO:0000313" key="5">
    <source>
        <dbReference type="EnsemblMetazoa" id="GPPI019693-PA"/>
    </source>
</evidence>
<proteinExistence type="predicted"/>
<evidence type="ECO:0000259" key="4">
    <source>
        <dbReference type="PROSITE" id="PS51037"/>
    </source>
</evidence>
<dbReference type="InterPro" id="IPR040930">
    <property type="entry name" value="AF-9_AHD"/>
</dbReference>
<dbReference type="STRING" id="67801.A0A1B0B5N6"/>
<accession>A0A1B0B5N6</accession>
<evidence type="ECO:0000256" key="3">
    <source>
        <dbReference type="SAM" id="MobiDB-lite"/>
    </source>
</evidence>
<dbReference type="InterPro" id="IPR052790">
    <property type="entry name" value="YEATS_domain"/>
</dbReference>
<dbReference type="EMBL" id="JXJN01008794">
    <property type="status" value="NOT_ANNOTATED_CDS"/>
    <property type="molecule type" value="Genomic_DNA"/>
</dbReference>
<reference evidence="5" key="2">
    <citation type="submission" date="2020-05" db="UniProtKB">
        <authorList>
            <consortium name="EnsemblMetazoa"/>
        </authorList>
    </citation>
    <scope>IDENTIFICATION</scope>
    <source>
        <strain evidence="5">IAEA</strain>
    </source>
</reference>
<dbReference type="EnsemblMetazoa" id="GPPI019693-RA">
    <property type="protein sequence ID" value="GPPI019693-PA"/>
    <property type="gene ID" value="GPPI019693"/>
</dbReference>
<dbReference type="Gene3D" id="2.60.40.1970">
    <property type="entry name" value="YEATS domain"/>
    <property type="match status" value="1"/>
</dbReference>
<dbReference type="AlphaFoldDB" id="A0A1B0B5N6"/>
<feature type="compositionally biased region" description="Polar residues" evidence="3">
    <location>
        <begin position="854"/>
        <end position="865"/>
    </location>
</feature>
<feature type="compositionally biased region" description="Basic and acidic residues" evidence="3">
    <location>
        <begin position="841"/>
        <end position="853"/>
    </location>
</feature>
<feature type="compositionally biased region" description="Basic and acidic residues" evidence="3">
    <location>
        <begin position="421"/>
        <end position="442"/>
    </location>
</feature>
<sequence length="1019" mass="111670">MAVKVQFEIGHTSKLRSKKTPEGFTHDWELYVKGVSGADISCFVEKVIFNLHESFPKPKRVCKEPPYTIQESGYAGFMLPIDIYFRIREEPKRVQFNYDLDLQQTGPPQHRCDIQKFIFDNPSEEFRLKLLKGGGVPVSGVVPGTVGATMVSSAMAGDNHKPLPVTEIKKHKSRSEEAKLPTFTNLFGTPITKGTNSITTPSSLSSAKHSPDLKPTVANPLSSKSSVNVTNSNSSSGTSSREKSNKDKDKSTSSNSDKTRERSERKEKHHKQSANSPHKEARGGESKRSDSSKHDKRDKNEDKPKKDKSRDKEKERSREKGAITTAQISSSTSAKRLNSPKREISPLKSLQVVNNINTTLTASTAITHPIARPSSSNSGRLENEQKSSSKLSRDNMSESSKSRESKKDSGSSSGSKRSKREKKDKDKERDKEKRHEDKDKHKPQNPVEVTAAATANVLQIEKASKSIITAATTANSNGTSPDVANTKNRDKTSKTDYKTVERTTDKQNAPSNSTLTVAAGGQSASCLSTNSGNEKPKSSSSNNSSTSTAGPASGPEKDKRSHKHKKKEKSKDKDRERDKERERDKDKDKDSRKEAKELKDRLDKPTEDKTENFTDNKSSMQLASSPSLTQNLEETSTITSITSSGSLTNNNGNSATATKKSQNKEKKSREKPTSREEKNKHKLQDMNGAGLKTKQTKLSTSQSNVSIAASVTTTKSTISAATVTTSNVQTDNQMEVSDLGSATPKGVTEQQSLNRNTILPNKSQSTLQHSDSSNSSFPDLPVKSTNVKQESSKNNAVSTKTVKSTKERDKSSDKVEKEDKKRRRNSVACSNTFIEPPLKQSKKEVNKATREKSISPSLRNASTKATLPEVNTFLQPSPSSSSVALTSTNTLPTPPPTTATPLQATTPSPALNINDTLTSANCPAQLTVTSTQQQQSSVVVSTPVSQPPPTLATDYWSELQELHHKIMTLQDNEDLQQVVELIASTGCYEITTKTFDFDLCKLDRNTVQRLQDFFATSVS</sequence>
<feature type="compositionally biased region" description="Basic and acidic residues" evidence="3">
    <location>
        <begin position="381"/>
        <end position="409"/>
    </location>
</feature>
<dbReference type="InterPro" id="IPR038704">
    <property type="entry name" value="YEAST_sf"/>
</dbReference>
<evidence type="ECO:0000256" key="1">
    <source>
        <dbReference type="ARBA" id="ARBA00023242"/>
    </source>
</evidence>
<feature type="compositionally biased region" description="Basic and acidic residues" evidence="3">
    <location>
        <begin position="240"/>
        <end position="266"/>
    </location>
</feature>
<feature type="domain" description="YEATS" evidence="4">
    <location>
        <begin position="1"/>
        <end position="133"/>
    </location>
</feature>
<dbReference type="EMBL" id="JXJN01008795">
    <property type="status" value="NOT_ANNOTATED_CDS"/>
    <property type="molecule type" value="Genomic_DNA"/>
</dbReference>
<feature type="compositionally biased region" description="Low complexity" evidence="3">
    <location>
        <begin position="876"/>
        <end position="891"/>
    </location>
</feature>
<keyword evidence="1 2" id="KW-0539">Nucleus</keyword>
<feature type="compositionally biased region" description="Basic and acidic residues" evidence="3">
    <location>
        <begin position="569"/>
        <end position="614"/>
    </location>
</feature>
<feature type="compositionally biased region" description="Basic and acidic residues" evidence="3">
    <location>
        <begin position="277"/>
        <end position="321"/>
    </location>
</feature>
<dbReference type="GO" id="GO:0045893">
    <property type="term" value="P:positive regulation of DNA-templated transcription"/>
    <property type="evidence" value="ECO:0007669"/>
    <property type="project" value="TreeGrafter"/>
</dbReference>
<feature type="compositionally biased region" description="Polar residues" evidence="3">
    <location>
        <begin position="748"/>
        <end position="802"/>
    </location>
</feature>
<dbReference type="PROSITE" id="PS51037">
    <property type="entry name" value="YEATS"/>
    <property type="match status" value="1"/>
</dbReference>
<feature type="compositionally biased region" description="Polar residues" evidence="3">
    <location>
        <begin position="615"/>
        <end position="630"/>
    </location>
</feature>
<reference evidence="6" key="1">
    <citation type="submission" date="2015-01" db="EMBL/GenBank/DDBJ databases">
        <authorList>
            <person name="Aksoy S."/>
            <person name="Warren W."/>
            <person name="Wilson R.K."/>
        </authorList>
    </citation>
    <scope>NUCLEOTIDE SEQUENCE [LARGE SCALE GENOMIC DNA]</scope>
    <source>
        <strain evidence="6">IAEA</strain>
    </source>
</reference>
<feature type="compositionally biased region" description="Low complexity" evidence="3">
    <location>
        <begin position="222"/>
        <end position="239"/>
    </location>
</feature>
<dbReference type="Proteomes" id="UP000092460">
    <property type="component" value="Unassembled WGS sequence"/>
</dbReference>
<protein>
    <recommendedName>
        <fullName evidence="4">YEATS domain-containing protein</fullName>
    </recommendedName>
</protein>
<feature type="compositionally biased region" description="Low complexity" evidence="3">
    <location>
        <begin position="322"/>
        <end position="334"/>
    </location>
</feature>
<feature type="compositionally biased region" description="Polar residues" evidence="3">
    <location>
        <begin position="351"/>
        <end position="366"/>
    </location>
</feature>
<dbReference type="PANTHER" id="PTHR47827:SF3">
    <property type="entry name" value="AF-9 ANC1 HOMOLOGY DOMAIN-CONTAINING PROTEIN"/>
    <property type="match status" value="1"/>
</dbReference>
<feature type="compositionally biased region" description="Polar residues" evidence="3">
    <location>
        <begin position="696"/>
        <end position="735"/>
    </location>
</feature>
<feature type="region of interest" description="Disordered" evidence="3">
    <location>
        <begin position="471"/>
        <end position="906"/>
    </location>
</feature>
<evidence type="ECO:0000313" key="6">
    <source>
        <dbReference type="Proteomes" id="UP000092460"/>
    </source>
</evidence>
<evidence type="ECO:0000256" key="2">
    <source>
        <dbReference type="PROSITE-ProRule" id="PRU00376"/>
    </source>
</evidence>
<feature type="region of interest" description="Disordered" evidence="3">
    <location>
        <begin position="170"/>
        <end position="453"/>
    </location>
</feature>
<dbReference type="Gene3D" id="1.20.1270.290">
    <property type="match status" value="1"/>
</dbReference>
<feature type="compositionally biased region" description="Polar residues" evidence="3">
    <location>
        <begin position="506"/>
        <end position="533"/>
    </location>
</feature>
<feature type="compositionally biased region" description="Polar residues" evidence="3">
    <location>
        <begin position="182"/>
        <end position="208"/>
    </location>
</feature>
<dbReference type="GO" id="GO:0003682">
    <property type="term" value="F:chromatin binding"/>
    <property type="evidence" value="ECO:0007669"/>
    <property type="project" value="TreeGrafter"/>
</dbReference>